<evidence type="ECO:0000313" key="3">
    <source>
        <dbReference type="Proteomes" id="UP001432062"/>
    </source>
</evidence>
<name>A0ABZ1YVW3_9NOCA</name>
<protein>
    <submittedName>
        <fullName evidence="2">DUF3224 domain-containing protein</fullName>
    </submittedName>
</protein>
<dbReference type="Gene3D" id="2.40.350.10">
    <property type="entry name" value="SO1590-like"/>
    <property type="match status" value="1"/>
</dbReference>
<dbReference type="RefSeq" id="WP_329411399.1">
    <property type="nucleotide sequence ID" value="NZ_CP109441.1"/>
</dbReference>
<accession>A0ABZ1YVW3</accession>
<dbReference type="SUPFAM" id="SSF159238">
    <property type="entry name" value="SO1590-like"/>
    <property type="match status" value="1"/>
</dbReference>
<reference evidence="2" key="1">
    <citation type="submission" date="2022-10" db="EMBL/GenBank/DDBJ databases">
        <title>The complete genomes of actinobacterial strains from the NBC collection.</title>
        <authorList>
            <person name="Joergensen T.S."/>
            <person name="Alvarez Arevalo M."/>
            <person name="Sterndorff E.B."/>
            <person name="Faurdal D."/>
            <person name="Vuksanovic O."/>
            <person name="Mourched A.-S."/>
            <person name="Charusanti P."/>
            <person name="Shaw S."/>
            <person name="Blin K."/>
            <person name="Weber T."/>
        </authorList>
    </citation>
    <scope>NUCLEOTIDE SEQUENCE</scope>
    <source>
        <strain evidence="2">NBC_01482</strain>
    </source>
</reference>
<dbReference type="Gene3D" id="3.10.180.10">
    <property type="entry name" value="2,3-Dihydroxybiphenyl 1,2-Dioxygenase, domain 1"/>
    <property type="match status" value="1"/>
</dbReference>
<dbReference type="SUPFAM" id="SSF54593">
    <property type="entry name" value="Glyoxalase/Bleomycin resistance protein/Dihydroxybiphenyl dioxygenase"/>
    <property type="match status" value="1"/>
</dbReference>
<keyword evidence="3" id="KW-1185">Reference proteome</keyword>
<dbReference type="InterPro" id="IPR004360">
    <property type="entry name" value="Glyas_Fos-R_dOase_dom"/>
</dbReference>
<dbReference type="EMBL" id="CP109441">
    <property type="protein sequence ID" value="WUV47348.1"/>
    <property type="molecule type" value="Genomic_DNA"/>
</dbReference>
<gene>
    <name evidence="2" type="ORF">OG563_03660</name>
</gene>
<proteinExistence type="predicted"/>
<dbReference type="InterPro" id="IPR021607">
    <property type="entry name" value="DUF3224"/>
</dbReference>
<dbReference type="InterPro" id="IPR037523">
    <property type="entry name" value="VOC_core"/>
</dbReference>
<organism evidence="2 3">
    <name type="scientific">Nocardia vinacea</name>
    <dbReference type="NCBI Taxonomy" id="96468"/>
    <lineage>
        <taxon>Bacteria</taxon>
        <taxon>Bacillati</taxon>
        <taxon>Actinomycetota</taxon>
        <taxon>Actinomycetes</taxon>
        <taxon>Mycobacteriales</taxon>
        <taxon>Nocardiaceae</taxon>
        <taxon>Nocardia</taxon>
    </lineage>
</organism>
<dbReference type="Pfam" id="PF00903">
    <property type="entry name" value="Glyoxalase"/>
    <property type="match status" value="1"/>
</dbReference>
<evidence type="ECO:0000313" key="2">
    <source>
        <dbReference type="EMBL" id="WUV47348.1"/>
    </source>
</evidence>
<evidence type="ECO:0000259" key="1">
    <source>
        <dbReference type="PROSITE" id="PS51819"/>
    </source>
</evidence>
<dbReference type="InterPro" id="IPR029068">
    <property type="entry name" value="Glyas_Bleomycin-R_OHBP_Dase"/>
</dbReference>
<feature type="domain" description="VOC" evidence="1">
    <location>
        <begin position="4"/>
        <end position="123"/>
    </location>
</feature>
<dbReference type="PROSITE" id="PS51819">
    <property type="entry name" value="VOC"/>
    <property type="match status" value="1"/>
</dbReference>
<dbReference type="InterPro" id="IPR023159">
    <property type="entry name" value="SO1590-like_sf"/>
</dbReference>
<dbReference type="Pfam" id="PF11528">
    <property type="entry name" value="DUF3224"/>
    <property type="match status" value="1"/>
</dbReference>
<dbReference type="Proteomes" id="UP001432062">
    <property type="component" value="Chromosome"/>
</dbReference>
<sequence>MNITATTISLTVDDVAASRDFLTTHFGYQQARAAEGFVSLTRDDAAADIVLLRRGIDVLPAHQRDQRATGMILAFTVTGIEGEHERLRAAGATITMPLREEPWGERLFQVTDPNGIVMQLVEWGTESTADYTVPRTIQAEFEIDSWDEVPYHEPDEGPKQTRIVIRKTYRGALEGTGIAEVLIAQGATGAGYVASEHINTTLEGRQGTFVIQHGGLADGDDRSTFGTVVPHSGTADLAGLSGHAIEARPGVLTLTYIFDRLS</sequence>